<dbReference type="CDD" id="cd06261">
    <property type="entry name" value="TM_PBP2"/>
    <property type="match status" value="1"/>
</dbReference>
<feature type="transmembrane region" description="Helical" evidence="9">
    <location>
        <begin position="273"/>
        <end position="294"/>
    </location>
</feature>
<dbReference type="Pfam" id="PF12911">
    <property type="entry name" value="OppC_N"/>
    <property type="match status" value="1"/>
</dbReference>
<dbReference type="EMBL" id="QHHQ01000009">
    <property type="protein sequence ID" value="RAH97371.1"/>
    <property type="molecule type" value="Genomic_DNA"/>
</dbReference>
<evidence type="ECO:0000313" key="12">
    <source>
        <dbReference type="Proteomes" id="UP000249590"/>
    </source>
</evidence>
<protein>
    <submittedName>
        <fullName evidence="11">ABC transporter permease</fullName>
    </submittedName>
</protein>
<comment type="subcellular location">
    <subcellularLocation>
        <location evidence="1 9">Cell membrane</location>
        <topology evidence="1 9">Multi-pass membrane protein</topology>
    </subcellularLocation>
</comment>
<dbReference type="GO" id="GO:0015031">
    <property type="term" value="P:protein transport"/>
    <property type="evidence" value="ECO:0007669"/>
    <property type="project" value="UniProtKB-KW"/>
</dbReference>
<evidence type="ECO:0000259" key="10">
    <source>
        <dbReference type="PROSITE" id="PS50928"/>
    </source>
</evidence>
<dbReference type="PROSITE" id="PS50928">
    <property type="entry name" value="ABC_TM1"/>
    <property type="match status" value="1"/>
</dbReference>
<evidence type="ECO:0000256" key="9">
    <source>
        <dbReference type="RuleBase" id="RU363032"/>
    </source>
</evidence>
<keyword evidence="5" id="KW-0571">Peptide transport</keyword>
<feature type="transmembrane region" description="Helical" evidence="9">
    <location>
        <begin position="229"/>
        <end position="250"/>
    </location>
</feature>
<keyword evidence="12" id="KW-1185">Reference proteome</keyword>
<dbReference type="AlphaFoldDB" id="A0A8B2NIM5"/>
<feature type="transmembrane region" description="Helical" evidence="9">
    <location>
        <begin position="132"/>
        <end position="158"/>
    </location>
</feature>
<dbReference type="GO" id="GO:0005886">
    <property type="term" value="C:plasma membrane"/>
    <property type="evidence" value="ECO:0007669"/>
    <property type="project" value="UniProtKB-SubCell"/>
</dbReference>
<organism evidence="11 12">
    <name type="scientific">Acuticoccus sediminis</name>
    <dbReference type="NCBI Taxonomy" id="2184697"/>
    <lineage>
        <taxon>Bacteria</taxon>
        <taxon>Pseudomonadati</taxon>
        <taxon>Pseudomonadota</taxon>
        <taxon>Alphaproteobacteria</taxon>
        <taxon>Hyphomicrobiales</taxon>
        <taxon>Amorphaceae</taxon>
        <taxon>Acuticoccus</taxon>
    </lineage>
</organism>
<evidence type="ECO:0000256" key="6">
    <source>
        <dbReference type="ARBA" id="ARBA00022927"/>
    </source>
</evidence>
<feature type="domain" description="ABC transmembrane type-1" evidence="10">
    <location>
        <begin position="92"/>
        <end position="294"/>
    </location>
</feature>
<dbReference type="Pfam" id="PF00528">
    <property type="entry name" value="BPD_transp_1"/>
    <property type="match status" value="1"/>
</dbReference>
<sequence length="312" mass="32815">MALTERPSLSPFAPMVGVLSRSARLIGANGTTTAGGIIVLLVLAAAVFAPLVAPYDPVQVVIQDKLQPPSALHWLGTDQAGRDIFSRLVWGTRASLTVSLFAVAIGLFCGVVVGLFAAHVSGTLLEQIIMRIIDAIASIPLLIWAIAVIGIVGVAPVMVGPFELRNTHKLMLVIGLLYTPTLARITHAVAQGEMVSEYVKARRVQGASSISIMVGDVLPNSMSPLIVQATLLVAIGIVVEASVSFVGLGVQPPTPSWGAMLADARSYVFSGEWWMPLFPGLAISLTVIGFNLLGDGLRDILDPRRATGGLLQ</sequence>
<reference evidence="11 12" key="1">
    <citation type="submission" date="2018-05" db="EMBL/GenBank/DDBJ databases">
        <title>Acuticoccus sediminis sp. nov., isolated from deep-sea sediment of Indian Ocean.</title>
        <authorList>
            <person name="Liu X."/>
            <person name="Lai Q."/>
            <person name="Du Y."/>
            <person name="Sun F."/>
            <person name="Zhang X."/>
            <person name="Wang S."/>
            <person name="Shao Z."/>
        </authorList>
    </citation>
    <scope>NUCLEOTIDE SEQUENCE [LARGE SCALE GENOMIC DNA]</scope>
    <source>
        <strain evidence="11 12">PTG4-2</strain>
    </source>
</reference>
<dbReference type="PANTHER" id="PTHR43386:SF1">
    <property type="entry name" value="D,D-DIPEPTIDE TRANSPORT SYSTEM PERMEASE PROTEIN DDPC-RELATED"/>
    <property type="match status" value="1"/>
</dbReference>
<keyword evidence="7 9" id="KW-1133">Transmembrane helix</keyword>
<dbReference type="OrthoDB" id="9766870at2"/>
<evidence type="ECO:0000256" key="5">
    <source>
        <dbReference type="ARBA" id="ARBA00022856"/>
    </source>
</evidence>
<dbReference type="GO" id="GO:0055085">
    <property type="term" value="P:transmembrane transport"/>
    <property type="evidence" value="ECO:0007669"/>
    <property type="project" value="InterPro"/>
</dbReference>
<keyword evidence="8 9" id="KW-0472">Membrane</keyword>
<dbReference type="Gene3D" id="1.10.3720.10">
    <property type="entry name" value="MetI-like"/>
    <property type="match status" value="1"/>
</dbReference>
<evidence type="ECO:0000256" key="8">
    <source>
        <dbReference type="ARBA" id="ARBA00023136"/>
    </source>
</evidence>
<keyword evidence="2 9" id="KW-0813">Transport</keyword>
<dbReference type="Proteomes" id="UP000249590">
    <property type="component" value="Unassembled WGS sequence"/>
</dbReference>
<comment type="similarity">
    <text evidence="9">Belongs to the binding-protein-dependent transport system permease family.</text>
</comment>
<keyword evidence="3" id="KW-1003">Cell membrane</keyword>
<evidence type="ECO:0000256" key="2">
    <source>
        <dbReference type="ARBA" id="ARBA00022448"/>
    </source>
</evidence>
<comment type="caution">
    <text evidence="11">The sequence shown here is derived from an EMBL/GenBank/DDBJ whole genome shotgun (WGS) entry which is preliminary data.</text>
</comment>
<feature type="transmembrane region" description="Helical" evidence="9">
    <location>
        <begin position="25"/>
        <end position="49"/>
    </location>
</feature>
<dbReference type="PANTHER" id="PTHR43386">
    <property type="entry name" value="OLIGOPEPTIDE TRANSPORT SYSTEM PERMEASE PROTEIN APPC"/>
    <property type="match status" value="1"/>
</dbReference>
<evidence type="ECO:0000256" key="7">
    <source>
        <dbReference type="ARBA" id="ARBA00022989"/>
    </source>
</evidence>
<dbReference type="GO" id="GO:0015833">
    <property type="term" value="P:peptide transport"/>
    <property type="evidence" value="ECO:0007669"/>
    <property type="project" value="UniProtKB-KW"/>
</dbReference>
<dbReference type="InterPro" id="IPR000515">
    <property type="entry name" value="MetI-like"/>
</dbReference>
<dbReference type="InterPro" id="IPR050366">
    <property type="entry name" value="BP-dependent_transpt_permease"/>
</dbReference>
<dbReference type="InterPro" id="IPR025966">
    <property type="entry name" value="OppC_N"/>
</dbReference>
<feature type="transmembrane region" description="Helical" evidence="9">
    <location>
        <begin position="170"/>
        <end position="190"/>
    </location>
</feature>
<evidence type="ECO:0000256" key="3">
    <source>
        <dbReference type="ARBA" id="ARBA00022475"/>
    </source>
</evidence>
<evidence type="ECO:0000256" key="4">
    <source>
        <dbReference type="ARBA" id="ARBA00022692"/>
    </source>
</evidence>
<name>A0A8B2NIM5_9HYPH</name>
<dbReference type="RefSeq" id="WP_111351931.1">
    <property type="nucleotide sequence ID" value="NZ_QHHQ01000009.1"/>
</dbReference>
<evidence type="ECO:0000313" key="11">
    <source>
        <dbReference type="EMBL" id="RAH97371.1"/>
    </source>
</evidence>
<keyword evidence="6" id="KW-0653">Protein transport</keyword>
<accession>A0A8B2NIM5</accession>
<gene>
    <name evidence="11" type="ORF">DLJ53_29690</name>
</gene>
<proteinExistence type="inferred from homology"/>
<dbReference type="SUPFAM" id="SSF161098">
    <property type="entry name" value="MetI-like"/>
    <property type="match status" value="1"/>
</dbReference>
<dbReference type="InterPro" id="IPR035906">
    <property type="entry name" value="MetI-like_sf"/>
</dbReference>
<feature type="transmembrane region" description="Helical" evidence="9">
    <location>
        <begin position="96"/>
        <end position="120"/>
    </location>
</feature>
<keyword evidence="4 9" id="KW-0812">Transmembrane</keyword>
<evidence type="ECO:0000256" key="1">
    <source>
        <dbReference type="ARBA" id="ARBA00004651"/>
    </source>
</evidence>